<keyword evidence="1" id="KW-0472">Membrane</keyword>
<dbReference type="EMBL" id="QRDP01000004">
    <property type="protein sequence ID" value="RED16157.1"/>
    <property type="molecule type" value="Genomic_DNA"/>
</dbReference>
<proteinExistence type="predicted"/>
<keyword evidence="3" id="KW-1185">Reference proteome</keyword>
<evidence type="ECO:0000256" key="1">
    <source>
        <dbReference type="SAM" id="Phobius"/>
    </source>
</evidence>
<comment type="caution">
    <text evidence="2">The sequence shown here is derived from an EMBL/GenBank/DDBJ whole genome shotgun (WGS) entry which is preliminary data.</text>
</comment>
<dbReference type="Proteomes" id="UP000256310">
    <property type="component" value="Unassembled WGS sequence"/>
</dbReference>
<feature type="transmembrane region" description="Helical" evidence="1">
    <location>
        <begin position="46"/>
        <end position="68"/>
    </location>
</feature>
<dbReference type="RefSeq" id="WP_116235594.1">
    <property type="nucleotide sequence ID" value="NZ_QRDP01000004.1"/>
</dbReference>
<organism evidence="2 3">
    <name type="scientific">Parasphingopyxis lamellibrachiae</name>
    <dbReference type="NCBI Taxonomy" id="680125"/>
    <lineage>
        <taxon>Bacteria</taxon>
        <taxon>Pseudomonadati</taxon>
        <taxon>Pseudomonadota</taxon>
        <taxon>Alphaproteobacteria</taxon>
        <taxon>Sphingomonadales</taxon>
        <taxon>Sphingomonadaceae</taxon>
        <taxon>Parasphingopyxis</taxon>
    </lineage>
</organism>
<evidence type="ECO:0000313" key="3">
    <source>
        <dbReference type="Proteomes" id="UP000256310"/>
    </source>
</evidence>
<gene>
    <name evidence="2" type="ORF">DFR46_1172</name>
</gene>
<reference evidence="2 3" key="1">
    <citation type="submission" date="2018-07" db="EMBL/GenBank/DDBJ databases">
        <title>Genomic Encyclopedia of Type Strains, Phase IV (KMG-IV): sequencing the most valuable type-strain genomes for metagenomic binning, comparative biology and taxonomic classification.</title>
        <authorList>
            <person name="Goeker M."/>
        </authorList>
    </citation>
    <scope>NUCLEOTIDE SEQUENCE [LARGE SCALE GENOMIC DNA]</scope>
    <source>
        <strain evidence="2 3">DSM 26725</strain>
    </source>
</reference>
<keyword evidence="1" id="KW-0812">Transmembrane</keyword>
<accession>A0A3D9FF00</accession>
<sequence>MRDEFDSRIWNADHDSVGIMLKKIAEDGANGLTGTRHALMRNARNVGFHGTAMLAAAMVSGTTILAAVGPATGA</sequence>
<name>A0A3D9FF00_9SPHN</name>
<keyword evidence="1" id="KW-1133">Transmembrane helix</keyword>
<protein>
    <submittedName>
        <fullName evidence="2">Uncharacterized protein</fullName>
    </submittedName>
</protein>
<evidence type="ECO:0000313" key="2">
    <source>
        <dbReference type="EMBL" id="RED16157.1"/>
    </source>
</evidence>
<dbReference type="AlphaFoldDB" id="A0A3D9FF00"/>